<comment type="similarity">
    <text evidence="2">Belongs to the polysaccharide synthase family.</text>
</comment>
<evidence type="ECO:0000313" key="8">
    <source>
        <dbReference type="EMBL" id="RDI58379.1"/>
    </source>
</evidence>
<feature type="transmembrane region" description="Helical" evidence="7">
    <location>
        <begin position="363"/>
        <end position="394"/>
    </location>
</feature>
<reference evidence="9 11" key="1">
    <citation type="journal article" date="2015" name="Stand. Genomic Sci.">
        <title>Genomic Encyclopedia of Bacterial and Archaeal Type Strains, Phase III: the genomes of soil and plant-associated and newly described type strains.</title>
        <authorList>
            <person name="Whitman W.B."/>
            <person name="Woyke T."/>
            <person name="Klenk H.P."/>
            <person name="Zhou Y."/>
            <person name="Lilburn T.G."/>
            <person name="Beck B.J."/>
            <person name="De Vos P."/>
            <person name="Vandamme P."/>
            <person name="Eisen J.A."/>
            <person name="Garrity G."/>
            <person name="Hugenholtz P."/>
            <person name="Kyrpides N.C."/>
        </authorList>
    </citation>
    <scope>NUCLEOTIDE SEQUENCE [LARGE SCALE GENOMIC DNA]</scope>
    <source>
        <strain evidence="9 11">CGMCC 1.5380</strain>
    </source>
</reference>
<dbReference type="RefSeq" id="WP_114753086.1">
    <property type="nucleotide sequence ID" value="NZ_QQBA01000001.1"/>
</dbReference>
<evidence type="ECO:0000256" key="5">
    <source>
        <dbReference type="ARBA" id="ARBA00022989"/>
    </source>
</evidence>
<feature type="transmembrane region" description="Helical" evidence="7">
    <location>
        <begin position="210"/>
        <end position="233"/>
    </location>
</feature>
<evidence type="ECO:0000256" key="4">
    <source>
        <dbReference type="ARBA" id="ARBA00022692"/>
    </source>
</evidence>
<reference evidence="8 10" key="2">
    <citation type="submission" date="2018-07" db="EMBL/GenBank/DDBJ databases">
        <title>Genomic Encyclopedia of Type Strains, Phase IV (KMG-IV): sequencing the most valuable type-strain genomes for metagenomic binning, comparative biology and taxonomic classification.</title>
        <authorList>
            <person name="Goeker M."/>
        </authorList>
    </citation>
    <scope>NUCLEOTIDE SEQUENCE [LARGE SCALE GENOMIC DNA]</scope>
    <source>
        <strain evidence="8 10">DSM 19728</strain>
    </source>
</reference>
<feature type="transmembrane region" description="Helical" evidence="7">
    <location>
        <begin position="414"/>
        <end position="431"/>
    </location>
</feature>
<proteinExistence type="inferred from homology"/>
<feature type="transmembrane region" description="Helical" evidence="7">
    <location>
        <begin position="79"/>
        <end position="103"/>
    </location>
</feature>
<evidence type="ECO:0000256" key="7">
    <source>
        <dbReference type="SAM" id="Phobius"/>
    </source>
</evidence>
<dbReference type="AlphaFoldDB" id="A0A562Q616"/>
<keyword evidence="5 7" id="KW-1133">Transmembrane helix</keyword>
<feature type="transmembrane region" description="Helical" evidence="7">
    <location>
        <begin position="12"/>
        <end position="35"/>
    </location>
</feature>
<dbReference type="CDD" id="cd13127">
    <property type="entry name" value="MATE_tuaB_like"/>
    <property type="match status" value="1"/>
</dbReference>
<organism evidence="9 11">
    <name type="scientific">Flavobacterium glaciei</name>
    <dbReference type="NCBI Taxonomy" id="386300"/>
    <lineage>
        <taxon>Bacteria</taxon>
        <taxon>Pseudomonadati</taxon>
        <taxon>Bacteroidota</taxon>
        <taxon>Flavobacteriia</taxon>
        <taxon>Flavobacteriales</taxon>
        <taxon>Flavobacteriaceae</taxon>
        <taxon>Flavobacterium</taxon>
    </lineage>
</organism>
<keyword evidence="3" id="KW-1003">Cell membrane</keyword>
<accession>A0A562Q616</accession>
<evidence type="ECO:0000256" key="6">
    <source>
        <dbReference type="ARBA" id="ARBA00023136"/>
    </source>
</evidence>
<dbReference type="EMBL" id="VLKX01000001">
    <property type="protein sequence ID" value="TWI52164.1"/>
    <property type="molecule type" value="Genomic_DNA"/>
</dbReference>
<evidence type="ECO:0000313" key="11">
    <source>
        <dbReference type="Proteomes" id="UP000321392"/>
    </source>
</evidence>
<name>A0A562Q616_9FLAO</name>
<dbReference type="OrthoDB" id="9770347at2"/>
<evidence type="ECO:0000256" key="2">
    <source>
        <dbReference type="ARBA" id="ARBA00007430"/>
    </source>
</evidence>
<dbReference type="Proteomes" id="UP000321392">
    <property type="component" value="Unassembled WGS sequence"/>
</dbReference>
<gene>
    <name evidence="8" type="ORF">DFR66_101307</name>
    <name evidence="9" type="ORF">IQ02_00303</name>
</gene>
<comment type="subcellular location">
    <subcellularLocation>
        <location evidence="1">Cell membrane</location>
        <topology evidence="1">Multi-pass membrane protein</topology>
    </subcellularLocation>
</comment>
<dbReference type="InterPro" id="IPR050833">
    <property type="entry name" value="Poly_Biosynth_Transport"/>
</dbReference>
<reference evidence="9" key="3">
    <citation type="submission" date="2019-07" db="EMBL/GenBank/DDBJ databases">
        <authorList>
            <person name="Whitman W."/>
            <person name="Huntemann M."/>
            <person name="Clum A."/>
            <person name="Pillay M."/>
            <person name="Palaniappan K."/>
            <person name="Varghese N."/>
            <person name="Mikhailova N."/>
            <person name="Stamatis D."/>
            <person name="Reddy T."/>
            <person name="Daum C."/>
            <person name="Shapiro N."/>
            <person name="Ivanova N."/>
            <person name="Kyrpides N."/>
            <person name="Woyke T."/>
        </authorList>
    </citation>
    <scope>NUCLEOTIDE SEQUENCE</scope>
    <source>
        <strain evidence="9">CGMCC 1.5380</strain>
    </source>
</reference>
<evidence type="ECO:0000313" key="9">
    <source>
        <dbReference type="EMBL" id="TWI52164.1"/>
    </source>
</evidence>
<dbReference type="Pfam" id="PF13440">
    <property type="entry name" value="Polysacc_synt_3"/>
    <property type="match status" value="1"/>
</dbReference>
<keyword evidence="6 7" id="KW-0472">Membrane</keyword>
<evidence type="ECO:0000256" key="1">
    <source>
        <dbReference type="ARBA" id="ARBA00004651"/>
    </source>
</evidence>
<dbReference type="Proteomes" id="UP000254518">
    <property type="component" value="Unassembled WGS sequence"/>
</dbReference>
<feature type="transmembrane region" description="Helical" evidence="7">
    <location>
        <begin position="321"/>
        <end position="342"/>
    </location>
</feature>
<dbReference type="GO" id="GO:0005886">
    <property type="term" value="C:plasma membrane"/>
    <property type="evidence" value="ECO:0007669"/>
    <property type="project" value="UniProtKB-SubCell"/>
</dbReference>
<comment type="caution">
    <text evidence="9">The sequence shown here is derived from an EMBL/GenBank/DDBJ whole genome shotgun (WGS) entry which is preliminary data.</text>
</comment>
<evidence type="ECO:0000256" key="3">
    <source>
        <dbReference type="ARBA" id="ARBA00022475"/>
    </source>
</evidence>
<sequence>MSLKKQALSGVMWSLVQQFSTQGIAFIVSIILARLLLPEEFGLIAMIGVFMGLGRVLSEAGLAQSLIRTTNPTDDDYTTVFYFNLTGSCIVYLIIFTTAPFIADFYHQPSLISLIRWYCSIFIINAFSSIQYTRLTKQMLFKKELSITVPSLIISSVVGVTMAFNGYGVWSLVASAIAQSLSAAIQLWYRSDWEPTWTFNKEKFKYHFNYGYKLTLSGILDNIFSNAYTIIIGKFFAPAQVGFYNRADTLKQLPVSNISAVLTKVTFPLFAEIKNDDIRLKAAYKNIMQMVIFFVSPILLILSAIAEPLFSFLFTEKWIPAVPYFQILCWNGILFPIHSYNLNILKVKGRSDLFLKLEIIKKAMILVIIAVSFQFGIYGLLYGSVLTSVLAFFINTHYTGKFLNYNSLSQLVDLLPAVFVGTISSGIVYGADFLFKDFLVYDILRLITGCSLGALFYLSIAYAFKMTSLLELIKIIKRQ</sequence>
<keyword evidence="10" id="KW-1185">Reference proteome</keyword>
<dbReference type="PANTHER" id="PTHR30250:SF10">
    <property type="entry name" value="LIPOPOLYSACCHARIDE BIOSYNTHESIS PROTEIN WZXC"/>
    <property type="match status" value="1"/>
</dbReference>
<dbReference type="PANTHER" id="PTHR30250">
    <property type="entry name" value="PST FAMILY PREDICTED COLANIC ACID TRANSPORTER"/>
    <property type="match status" value="1"/>
</dbReference>
<dbReference type="EMBL" id="QQBA01000001">
    <property type="protein sequence ID" value="RDI58379.1"/>
    <property type="molecule type" value="Genomic_DNA"/>
</dbReference>
<feature type="transmembrane region" description="Helical" evidence="7">
    <location>
        <begin position="291"/>
        <end position="315"/>
    </location>
</feature>
<keyword evidence="4 7" id="KW-0812">Transmembrane</keyword>
<protein>
    <submittedName>
        <fullName evidence="9">O-antigen/teichoic acid export membrane protein</fullName>
    </submittedName>
</protein>
<feature type="transmembrane region" description="Helical" evidence="7">
    <location>
        <begin position="443"/>
        <end position="464"/>
    </location>
</feature>
<evidence type="ECO:0000313" key="10">
    <source>
        <dbReference type="Proteomes" id="UP000254518"/>
    </source>
</evidence>
<feature type="transmembrane region" description="Helical" evidence="7">
    <location>
        <begin position="145"/>
        <end position="164"/>
    </location>
</feature>
<feature type="transmembrane region" description="Helical" evidence="7">
    <location>
        <begin position="115"/>
        <end position="133"/>
    </location>
</feature>